<dbReference type="Proteomes" id="UP001732700">
    <property type="component" value="Chromosome 4C"/>
</dbReference>
<proteinExistence type="predicted"/>
<reference evidence="1" key="2">
    <citation type="submission" date="2025-09" db="UniProtKB">
        <authorList>
            <consortium name="EnsemblPlants"/>
        </authorList>
    </citation>
    <scope>IDENTIFICATION</scope>
</reference>
<evidence type="ECO:0000313" key="1">
    <source>
        <dbReference type="EnsemblPlants" id="AVESA.00010b.r2.4CG1327580.1.CDS"/>
    </source>
</evidence>
<evidence type="ECO:0000313" key="2">
    <source>
        <dbReference type="Proteomes" id="UP001732700"/>
    </source>
</evidence>
<keyword evidence="2" id="KW-1185">Reference proteome</keyword>
<protein>
    <submittedName>
        <fullName evidence="1">Uncharacterized protein</fullName>
    </submittedName>
</protein>
<name>A0ACD5X039_AVESA</name>
<organism evidence="1 2">
    <name type="scientific">Avena sativa</name>
    <name type="common">Oat</name>
    <dbReference type="NCBI Taxonomy" id="4498"/>
    <lineage>
        <taxon>Eukaryota</taxon>
        <taxon>Viridiplantae</taxon>
        <taxon>Streptophyta</taxon>
        <taxon>Embryophyta</taxon>
        <taxon>Tracheophyta</taxon>
        <taxon>Spermatophyta</taxon>
        <taxon>Magnoliopsida</taxon>
        <taxon>Liliopsida</taxon>
        <taxon>Poales</taxon>
        <taxon>Poaceae</taxon>
        <taxon>BOP clade</taxon>
        <taxon>Pooideae</taxon>
        <taxon>Poodae</taxon>
        <taxon>Poeae</taxon>
        <taxon>Poeae Chloroplast Group 1 (Aveneae type)</taxon>
        <taxon>Aveninae</taxon>
        <taxon>Avena</taxon>
    </lineage>
</organism>
<dbReference type="EnsemblPlants" id="AVESA.00010b.r2.4CG1327580.1">
    <property type="protein sequence ID" value="AVESA.00010b.r2.4CG1327580.1.CDS"/>
    <property type="gene ID" value="AVESA.00010b.r2.4CG1327580"/>
</dbReference>
<sequence length="350" mass="38867">MGSSSPSPSPAPAPPQSSAPAYGASNASLRWQILRRALLARSSSSRTSDGTTNDQQKIGDTNKISRKASRGFNLIECHVVPVSQLNKSQGNSLNGNEDTVECQKDVNVCYKLPCGGSQELSVVYRREDSLELNDIQASNRYNIDTTGLVCCWPSEEVLAFYCINHSDMFRSKKVLELGSGYGLAGLAIAASTNAKEVVISDGNPQVVGYIQKNVSINAETFDRTKVKSMTLHWDQEQPSDMLNSFDIIVASDCTFFKQFHQNLARVVKSLLKHSEASQAIFLSPKRGDSLNKFLDMIQEHGLCYELIENYDPTVWNLHKKYVAGDDRSWPNYNEEHCYPLLVRITFGHSV</sequence>
<reference evidence="1" key="1">
    <citation type="submission" date="2021-05" db="EMBL/GenBank/DDBJ databases">
        <authorList>
            <person name="Scholz U."/>
            <person name="Mascher M."/>
            <person name="Fiebig A."/>
        </authorList>
    </citation>
    <scope>NUCLEOTIDE SEQUENCE [LARGE SCALE GENOMIC DNA]</scope>
</reference>
<accession>A0ACD5X039</accession>